<reference evidence="1" key="1">
    <citation type="journal article" date="2021" name="Proc. Natl. Acad. Sci. U.S.A.">
        <title>A Catalog of Tens of Thousands of Viruses from Human Metagenomes Reveals Hidden Associations with Chronic Diseases.</title>
        <authorList>
            <person name="Tisza M.J."/>
            <person name="Buck C.B."/>
        </authorList>
    </citation>
    <scope>NUCLEOTIDE SEQUENCE</scope>
    <source>
        <strain evidence="1">Cteoh1</strain>
    </source>
</reference>
<name>A0A8S5QL74_9CAUD</name>
<evidence type="ECO:0000313" key="1">
    <source>
        <dbReference type="EMBL" id="DAE19754.1"/>
    </source>
</evidence>
<sequence length="349" mass="38324">MATIAEIKELALHAAKGTAPANFSEKNVNDALRGEMAAMCSSINEFRRNQYDIFQIMIETADEVVPPKVIARMGSFAEIKSVPQGTKALFRKKLGKNRAKSFVTRVGLSGVYETFRLDAEEYEVSAKAVGSAGTIDFERFLDGAESMADIMEIIVEGLEDAAYIEVARCLMGSLNNVKRPAANQYIDSTFNAANLQKLVNTVKMYGDGAVIFAAPEFIAAMGPDAIVPPIAGAAQGIYAPDDIESIHNIGRIRIFRGCPIVEIPQGFVDESNTSTWINPQFAYVFPAGREKVVKFVFEGDTQMWLSDNRDQSMEVNFYKKMGAAIHTFNNWGIYQNTGIADTSAQPYGF</sequence>
<proteinExistence type="predicted"/>
<dbReference type="EMBL" id="BK015686">
    <property type="protein sequence ID" value="DAE19754.1"/>
    <property type="molecule type" value="Genomic_DNA"/>
</dbReference>
<organism evidence="1">
    <name type="scientific">Siphoviridae sp. cteoh1</name>
    <dbReference type="NCBI Taxonomy" id="2826407"/>
    <lineage>
        <taxon>Viruses</taxon>
        <taxon>Duplodnaviria</taxon>
        <taxon>Heunggongvirae</taxon>
        <taxon>Uroviricota</taxon>
        <taxon>Caudoviricetes</taxon>
    </lineage>
</organism>
<accession>A0A8S5QL74</accession>
<protein>
    <submittedName>
        <fullName evidence="1">Major capsid protein</fullName>
    </submittedName>
</protein>